<evidence type="ECO:0000313" key="3">
    <source>
        <dbReference type="Proteomes" id="UP000192578"/>
    </source>
</evidence>
<keyword evidence="3" id="KW-1185">Reference proteome</keyword>
<dbReference type="InterPro" id="IPR036717">
    <property type="entry name" value="GFRP_sf"/>
</dbReference>
<dbReference type="Pfam" id="PF06399">
    <property type="entry name" value="GFRP"/>
    <property type="match status" value="1"/>
</dbReference>
<comment type="caution">
    <text evidence="2">The sequence shown here is derived from an EMBL/GenBank/DDBJ whole genome shotgun (WGS) entry which is preliminary data.</text>
</comment>
<evidence type="ECO:0000313" key="2">
    <source>
        <dbReference type="EMBL" id="OWA51588.1"/>
    </source>
</evidence>
<dbReference type="Gene3D" id="3.30.1410.10">
    <property type="entry name" value="GTP cyclohydrolase I feedback regulatory protein GFRP"/>
    <property type="match status" value="1"/>
</dbReference>
<evidence type="ECO:0000256" key="1">
    <source>
        <dbReference type="SAM" id="MobiDB-lite"/>
    </source>
</evidence>
<dbReference type="InterPro" id="IPR009112">
    <property type="entry name" value="GTP_CycHdrlase_I_reg"/>
</dbReference>
<dbReference type="AlphaFoldDB" id="A0A9X6RKU3"/>
<feature type="compositionally biased region" description="Low complexity" evidence="1">
    <location>
        <begin position="209"/>
        <end position="220"/>
    </location>
</feature>
<feature type="region of interest" description="Disordered" evidence="1">
    <location>
        <begin position="40"/>
        <end position="65"/>
    </location>
</feature>
<feature type="compositionally biased region" description="Basic and acidic residues" evidence="1">
    <location>
        <begin position="183"/>
        <end position="195"/>
    </location>
</feature>
<name>A0A9X6RKU3_HYPEX</name>
<sequence length="252" mass="26934">MPFIIMSCSTDDAQELQGPTFFGDAHMDQKIIDQLKGRSVHMEPHSGSNSSGSSSSSHSRSTETGLHFRTNYSPSIVLNNLEQLGYRVASFGMGSRAAIWTLHLEPKKEPKKRGPAAKKAAAATVASIVDDMEDNMRAMSVGAKAPSQRKGKAPAPAQTTASKSSAPAAKKAAPAPANVAAPVKKEVELPKKAERQPVVLQDDEDTRSGDGSEQSHSGSSESEEEEEEEEMEILPVAEDSKKGQRKPPVKAK</sequence>
<dbReference type="Proteomes" id="UP000192578">
    <property type="component" value="Unassembled WGS sequence"/>
</dbReference>
<gene>
    <name evidence="2" type="ORF">BV898_16063</name>
</gene>
<feature type="region of interest" description="Disordered" evidence="1">
    <location>
        <begin position="141"/>
        <end position="252"/>
    </location>
</feature>
<evidence type="ECO:0008006" key="4">
    <source>
        <dbReference type="Google" id="ProtNLM"/>
    </source>
</evidence>
<feature type="compositionally biased region" description="Low complexity" evidence="1">
    <location>
        <begin position="153"/>
        <end position="182"/>
    </location>
</feature>
<protein>
    <recommendedName>
        <fullName evidence="4">GTP cyclohydrolase 1 feedback regulatory protein</fullName>
    </recommendedName>
</protein>
<feature type="compositionally biased region" description="Low complexity" evidence="1">
    <location>
        <begin position="45"/>
        <end position="59"/>
    </location>
</feature>
<reference evidence="3" key="1">
    <citation type="submission" date="2017-01" db="EMBL/GenBank/DDBJ databases">
        <title>Comparative genomics of anhydrobiosis in the tardigrade Hypsibius dujardini.</title>
        <authorList>
            <person name="Yoshida Y."/>
            <person name="Koutsovoulos G."/>
            <person name="Laetsch D."/>
            <person name="Stevens L."/>
            <person name="Kumar S."/>
            <person name="Horikawa D."/>
            <person name="Ishino K."/>
            <person name="Komine S."/>
            <person name="Tomita M."/>
            <person name="Blaxter M."/>
            <person name="Arakawa K."/>
        </authorList>
    </citation>
    <scope>NUCLEOTIDE SEQUENCE [LARGE SCALE GENOMIC DNA]</scope>
    <source>
        <strain evidence="3">Z151</strain>
    </source>
</reference>
<proteinExistence type="predicted"/>
<accession>A0A9X6RKU3</accession>
<feature type="compositionally biased region" description="Basic residues" evidence="1">
    <location>
        <begin position="243"/>
        <end position="252"/>
    </location>
</feature>
<organism evidence="2 3">
    <name type="scientific">Hypsibius exemplaris</name>
    <name type="common">Freshwater tardigrade</name>
    <dbReference type="NCBI Taxonomy" id="2072580"/>
    <lineage>
        <taxon>Eukaryota</taxon>
        <taxon>Metazoa</taxon>
        <taxon>Ecdysozoa</taxon>
        <taxon>Tardigrada</taxon>
        <taxon>Eutardigrada</taxon>
        <taxon>Parachela</taxon>
        <taxon>Hypsibioidea</taxon>
        <taxon>Hypsibiidae</taxon>
        <taxon>Hypsibius</taxon>
    </lineage>
</organism>
<feature type="compositionally biased region" description="Acidic residues" evidence="1">
    <location>
        <begin position="221"/>
        <end position="232"/>
    </location>
</feature>
<dbReference type="EMBL" id="MTYJ01000232">
    <property type="protein sequence ID" value="OWA51588.1"/>
    <property type="molecule type" value="Genomic_DNA"/>
</dbReference>
<dbReference type="GO" id="GO:0009890">
    <property type="term" value="P:negative regulation of biosynthetic process"/>
    <property type="evidence" value="ECO:0007669"/>
    <property type="project" value="InterPro"/>
</dbReference>